<dbReference type="RefSeq" id="WP_024892930.1">
    <property type="nucleotide sequence ID" value="NZ_LWRY01000015.1"/>
</dbReference>
<evidence type="ECO:0000313" key="2">
    <source>
        <dbReference type="EMBL" id="OCX75393.1"/>
    </source>
</evidence>
<dbReference type="PANTHER" id="PTHR34235">
    <property type="entry name" value="SLR1203 PROTEIN-RELATED"/>
    <property type="match status" value="1"/>
</dbReference>
<protein>
    <recommendedName>
        <fullName evidence="5">DUF29 domain-containing protein</fullName>
    </recommendedName>
</protein>
<dbReference type="OrthoDB" id="5766125at2"/>
<evidence type="ECO:0008006" key="5">
    <source>
        <dbReference type="Google" id="ProtNLM"/>
    </source>
</evidence>
<dbReference type="InterPro" id="IPR002636">
    <property type="entry name" value="DUF29"/>
</dbReference>
<reference evidence="1 3" key="1">
    <citation type="journal article" date="2016" name="Int. J. Mol. Sci.">
        <title>Comparative genomics of the extreme acidophile Acidithiobacillus thiooxidans reveals intraspecific divergence and niche adaptation.</title>
        <authorList>
            <person name="Zhang X."/>
            <person name="Feng X."/>
            <person name="Tao J."/>
            <person name="Ma L."/>
            <person name="Xiao Y."/>
            <person name="Liang Y."/>
            <person name="Liu X."/>
            <person name="Yin H."/>
        </authorList>
    </citation>
    <scope>NUCLEOTIDE SEQUENCE [LARGE SCALE GENOMIC DNA]</scope>
    <source>
        <strain evidence="1 3">A02</strain>
        <strain evidence="2">DXS-W</strain>
    </source>
</reference>
<dbReference type="EMBL" id="LWRY01000015">
    <property type="protein sequence ID" value="OCX75393.1"/>
    <property type="molecule type" value="Genomic_DNA"/>
</dbReference>
<dbReference type="Proteomes" id="UP000095008">
    <property type="component" value="Unassembled WGS sequence"/>
</dbReference>
<comment type="caution">
    <text evidence="1">The sequence shown here is derived from an EMBL/GenBank/DDBJ whole genome shotgun (WGS) entry which is preliminary data.</text>
</comment>
<name>A0A1C2JIB9_ACITH</name>
<dbReference type="Pfam" id="PF01724">
    <property type="entry name" value="DUF29"/>
    <property type="match status" value="1"/>
</dbReference>
<gene>
    <name evidence="2" type="ORF">A6M23_02520</name>
    <name evidence="1" type="ORF">A6P07_18370</name>
</gene>
<dbReference type="EMBL" id="LWSA01000300">
    <property type="protein sequence ID" value="OCX68432.1"/>
    <property type="molecule type" value="Genomic_DNA"/>
</dbReference>
<dbReference type="Gene3D" id="1.20.1220.20">
    <property type="entry name" value="Uncharcterised protein PF01724"/>
    <property type="match status" value="1"/>
</dbReference>
<dbReference type="Proteomes" id="UP000094893">
    <property type="component" value="Unassembled WGS sequence"/>
</dbReference>
<evidence type="ECO:0000313" key="4">
    <source>
        <dbReference type="Proteomes" id="UP000095008"/>
    </source>
</evidence>
<sequence length="153" mass="18036">MTTARQFEQPITNLYEKDFLAWIEDQAQALRTRKANSLDWDNILEELESMGRSEKNALRSHLRVLLMLLIKWQWQPQKQSKSWATTIRNQRLDLKYLLKDSASLKRLIPEMLPDAWDSAADESAFETDLPISTFPQSCPWDIDTQILANWWPE</sequence>
<organism evidence="1 3">
    <name type="scientific">Acidithiobacillus thiooxidans</name>
    <name type="common">Thiobacillus thiooxidans</name>
    <dbReference type="NCBI Taxonomy" id="930"/>
    <lineage>
        <taxon>Bacteria</taxon>
        <taxon>Pseudomonadati</taxon>
        <taxon>Pseudomonadota</taxon>
        <taxon>Acidithiobacillia</taxon>
        <taxon>Acidithiobacillales</taxon>
        <taxon>Acidithiobacillaceae</taxon>
        <taxon>Acidithiobacillus</taxon>
    </lineage>
</organism>
<evidence type="ECO:0000313" key="1">
    <source>
        <dbReference type="EMBL" id="OCX68432.1"/>
    </source>
</evidence>
<evidence type="ECO:0000313" key="3">
    <source>
        <dbReference type="Proteomes" id="UP000094893"/>
    </source>
</evidence>
<dbReference type="AlphaFoldDB" id="A0A1C2JIB9"/>
<proteinExistence type="predicted"/>
<accession>A0A1C2JIB9</accession>
<keyword evidence="4" id="KW-1185">Reference proteome</keyword>